<gene>
    <name evidence="2" type="ORF">GBAR_LOCUS20279</name>
</gene>
<evidence type="ECO:0000313" key="2">
    <source>
        <dbReference type="EMBL" id="CAI8036139.1"/>
    </source>
</evidence>
<protein>
    <submittedName>
        <fullName evidence="2">Uncharacterized protein</fullName>
    </submittedName>
</protein>
<organism evidence="2 3">
    <name type="scientific">Geodia barretti</name>
    <name type="common">Barrett's horny sponge</name>
    <dbReference type="NCBI Taxonomy" id="519541"/>
    <lineage>
        <taxon>Eukaryota</taxon>
        <taxon>Metazoa</taxon>
        <taxon>Porifera</taxon>
        <taxon>Demospongiae</taxon>
        <taxon>Heteroscleromorpha</taxon>
        <taxon>Tetractinellida</taxon>
        <taxon>Astrophorina</taxon>
        <taxon>Geodiidae</taxon>
        <taxon>Geodia</taxon>
    </lineage>
</organism>
<feature type="region of interest" description="Disordered" evidence="1">
    <location>
        <begin position="20"/>
        <end position="42"/>
    </location>
</feature>
<name>A0AA35SUZ7_GEOBA</name>
<keyword evidence="3" id="KW-1185">Reference proteome</keyword>
<dbReference type="EMBL" id="CASHTH010002848">
    <property type="protein sequence ID" value="CAI8036139.1"/>
    <property type="molecule type" value="Genomic_DNA"/>
</dbReference>
<evidence type="ECO:0000313" key="3">
    <source>
        <dbReference type="Proteomes" id="UP001174909"/>
    </source>
</evidence>
<reference evidence="2" key="1">
    <citation type="submission" date="2023-03" db="EMBL/GenBank/DDBJ databases">
        <authorList>
            <person name="Steffen K."/>
            <person name="Cardenas P."/>
        </authorList>
    </citation>
    <scope>NUCLEOTIDE SEQUENCE</scope>
</reference>
<comment type="caution">
    <text evidence="2">The sequence shown here is derived from an EMBL/GenBank/DDBJ whole genome shotgun (WGS) entry which is preliminary data.</text>
</comment>
<dbReference type="Proteomes" id="UP001174909">
    <property type="component" value="Unassembled WGS sequence"/>
</dbReference>
<proteinExistence type="predicted"/>
<feature type="region of interest" description="Disordered" evidence="1">
    <location>
        <begin position="117"/>
        <end position="150"/>
    </location>
</feature>
<evidence type="ECO:0000256" key="1">
    <source>
        <dbReference type="SAM" id="MobiDB-lite"/>
    </source>
</evidence>
<accession>A0AA35SUZ7</accession>
<dbReference type="AlphaFoldDB" id="A0AA35SUZ7"/>
<sequence>MDKRQKYSIKEKVAMDKRQKYSIKEKVSSSSAPSGKLNHNEPQCSYMYGGLADLRRQTYLLKSPLKDNNTAAPRQNRREAPQLYCNAATAAAKLHAAAAGPSSTGCDAVKINPLLNRSDGGGSEALFHGQTSKIRRTKERETDECYNGSS</sequence>